<dbReference type="EMBL" id="AUXZ01000072">
    <property type="protein sequence ID" value="KZN50808.1"/>
    <property type="molecule type" value="Genomic_DNA"/>
</dbReference>
<proteinExistence type="predicted"/>
<reference evidence="1 2" key="1">
    <citation type="submission" date="2013-07" db="EMBL/GenBank/DDBJ databases">
        <title>Comparative Genomic and Metabolomic Analysis of Twelve Strains of Pseudoalteromonas luteoviolacea.</title>
        <authorList>
            <person name="Vynne N.G."/>
            <person name="Mansson M."/>
            <person name="Gram L."/>
        </authorList>
    </citation>
    <scope>NUCLEOTIDE SEQUENCE [LARGE SCALE GENOMIC DNA]</scope>
    <source>
        <strain evidence="1 2">H33</strain>
    </source>
</reference>
<name>A0A167EJ08_9GAMM</name>
<dbReference type="PATRIC" id="fig|1365251.3.peg.2233"/>
<evidence type="ECO:0000313" key="1">
    <source>
        <dbReference type="EMBL" id="KZN50808.1"/>
    </source>
</evidence>
<comment type="caution">
    <text evidence="1">The sequence shown here is derived from an EMBL/GenBank/DDBJ whole genome shotgun (WGS) entry which is preliminary data.</text>
</comment>
<protein>
    <submittedName>
        <fullName evidence="1">Uncharacterized protein</fullName>
    </submittedName>
</protein>
<sequence>MKTQNLIGVINIDAVKNRLEEVTVSFLYELNSPTWLDFPF</sequence>
<dbReference type="Proteomes" id="UP000076503">
    <property type="component" value="Unassembled WGS sequence"/>
</dbReference>
<accession>A0A167EJ08</accession>
<gene>
    <name evidence="1" type="ORF">N476_15065</name>
</gene>
<dbReference type="AlphaFoldDB" id="A0A167EJ08"/>
<organism evidence="1 2">
    <name type="scientific">Pseudoalteromonas luteoviolacea H33</name>
    <dbReference type="NCBI Taxonomy" id="1365251"/>
    <lineage>
        <taxon>Bacteria</taxon>
        <taxon>Pseudomonadati</taxon>
        <taxon>Pseudomonadota</taxon>
        <taxon>Gammaproteobacteria</taxon>
        <taxon>Alteromonadales</taxon>
        <taxon>Pseudoalteromonadaceae</taxon>
        <taxon>Pseudoalteromonas</taxon>
    </lineage>
</organism>
<evidence type="ECO:0000313" key="2">
    <source>
        <dbReference type="Proteomes" id="UP000076503"/>
    </source>
</evidence>